<evidence type="ECO:0000313" key="3">
    <source>
        <dbReference type="Proteomes" id="UP000234661"/>
    </source>
</evidence>
<dbReference type="Proteomes" id="UP000234661">
    <property type="component" value="Unassembled WGS sequence"/>
</dbReference>
<evidence type="ECO:0000259" key="1">
    <source>
        <dbReference type="Pfam" id="PF08937"/>
    </source>
</evidence>
<feature type="domain" description="Thoeris protein ThsB TIR-like" evidence="1">
    <location>
        <begin position="7"/>
        <end position="108"/>
    </location>
</feature>
<sequence length="204" mass="24135">MGKHKVFISYHHANDQYYKNALEKMNEEHEIFVNRSVSLGDIDEDEAPQKIREIIRDEYLRDTSVLILLVGTETKNRKHVDWELYSSMRDSTINKKSGILVVNLPSTNTTYIRSTHGTNEKSEVHPTVTEWFSIDKRSTYEERFPYMPARIIDNFMKSGSYISVVNWNQIENNPETLRKLIDMTYNDREKATYDMSREMRMHNS</sequence>
<dbReference type="EMBL" id="PIET01000216">
    <property type="protein sequence ID" value="PLM65865.1"/>
    <property type="molecule type" value="Genomic_DNA"/>
</dbReference>
<protein>
    <recommendedName>
        <fullName evidence="1">Thoeris protein ThsB TIR-like domain-containing protein</fullName>
    </recommendedName>
</protein>
<accession>A0A2J4ZS40</accession>
<dbReference type="AlphaFoldDB" id="A0A2J4ZS40"/>
<dbReference type="RefSeq" id="WP_019725132.1">
    <property type="nucleotide sequence ID" value="NZ_CP058126.1"/>
</dbReference>
<dbReference type="InterPro" id="IPR035897">
    <property type="entry name" value="Toll_tir_struct_dom_sf"/>
</dbReference>
<evidence type="ECO:0000313" key="2">
    <source>
        <dbReference type="EMBL" id="PLM65865.1"/>
    </source>
</evidence>
<dbReference type="Pfam" id="PF08937">
    <property type="entry name" value="ThsB_TIR"/>
    <property type="match status" value="1"/>
</dbReference>
<proteinExistence type="predicted"/>
<name>A0A2J4ZS40_9ENTR</name>
<comment type="caution">
    <text evidence="2">The sequence shown here is derived from an EMBL/GenBank/DDBJ whole genome shotgun (WGS) entry which is preliminary data.</text>
</comment>
<dbReference type="InterPro" id="IPR015032">
    <property type="entry name" value="ThsB__TIR-like_domain"/>
</dbReference>
<reference evidence="2 3" key="1">
    <citation type="submission" date="2017-11" db="EMBL/GenBank/DDBJ databases">
        <authorList>
            <person name="Han C.G."/>
        </authorList>
    </citation>
    <scope>NUCLEOTIDE SEQUENCE [LARGE SCALE GENOMIC DNA]</scope>
    <source>
        <strain evidence="2 3">A2</strain>
    </source>
</reference>
<dbReference type="Gene3D" id="3.40.50.10140">
    <property type="entry name" value="Toll/interleukin-1 receptor homology (TIR) domain"/>
    <property type="match status" value="1"/>
</dbReference>
<gene>
    <name evidence="2" type="ORF">CWM85_10175</name>
</gene>
<organism evidence="2 3">
    <name type="scientific">Klebsiella michiganensis</name>
    <dbReference type="NCBI Taxonomy" id="1134687"/>
    <lineage>
        <taxon>Bacteria</taxon>
        <taxon>Pseudomonadati</taxon>
        <taxon>Pseudomonadota</taxon>
        <taxon>Gammaproteobacteria</taxon>
        <taxon>Enterobacterales</taxon>
        <taxon>Enterobacteriaceae</taxon>
        <taxon>Klebsiella/Raoultella group</taxon>
        <taxon>Klebsiella</taxon>
    </lineage>
</organism>
<reference evidence="2 3" key="2">
    <citation type="submission" date="2018-01" db="EMBL/GenBank/DDBJ databases">
        <title>Genomic study of Klebsiella pneumoniae.</title>
        <authorList>
            <person name="Yang Y."/>
            <person name="Bicalho R."/>
        </authorList>
    </citation>
    <scope>NUCLEOTIDE SEQUENCE [LARGE SCALE GENOMIC DNA]</scope>
    <source>
        <strain evidence="2 3">A2</strain>
    </source>
</reference>